<evidence type="ECO:0000313" key="3">
    <source>
        <dbReference type="Proteomes" id="UP000265520"/>
    </source>
</evidence>
<reference evidence="2 3" key="1">
    <citation type="journal article" date="2018" name="Front. Plant Sci.">
        <title>Red Clover (Trifolium pratense) and Zigzag Clover (T. medium) - A Picture of Genomic Similarities and Differences.</title>
        <authorList>
            <person name="Dluhosova J."/>
            <person name="Istvanek J."/>
            <person name="Nedelnik J."/>
            <person name="Repkova J."/>
        </authorList>
    </citation>
    <scope>NUCLEOTIDE SEQUENCE [LARGE SCALE GENOMIC DNA]</scope>
    <source>
        <strain evidence="3">cv. 10/8</strain>
        <tissue evidence="2">Leaf</tissue>
    </source>
</reference>
<feature type="compositionally biased region" description="Polar residues" evidence="1">
    <location>
        <begin position="11"/>
        <end position="22"/>
    </location>
</feature>
<evidence type="ECO:0000313" key="2">
    <source>
        <dbReference type="EMBL" id="MCI54315.1"/>
    </source>
</evidence>
<evidence type="ECO:0000256" key="1">
    <source>
        <dbReference type="SAM" id="MobiDB-lite"/>
    </source>
</evidence>
<comment type="caution">
    <text evidence="2">The sequence shown here is derived from an EMBL/GenBank/DDBJ whole genome shotgun (WGS) entry which is preliminary data.</text>
</comment>
<accession>A0A392T1X4</accession>
<feature type="non-terminal residue" evidence="2">
    <location>
        <position position="85"/>
    </location>
</feature>
<name>A0A392T1X4_9FABA</name>
<dbReference type="EMBL" id="LXQA010477309">
    <property type="protein sequence ID" value="MCI54315.1"/>
    <property type="molecule type" value="Genomic_DNA"/>
</dbReference>
<organism evidence="2 3">
    <name type="scientific">Trifolium medium</name>
    <dbReference type="NCBI Taxonomy" id="97028"/>
    <lineage>
        <taxon>Eukaryota</taxon>
        <taxon>Viridiplantae</taxon>
        <taxon>Streptophyta</taxon>
        <taxon>Embryophyta</taxon>
        <taxon>Tracheophyta</taxon>
        <taxon>Spermatophyta</taxon>
        <taxon>Magnoliopsida</taxon>
        <taxon>eudicotyledons</taxon>
        <taxon>Gunneridae</taxon>
        <taxon>Pentapetalae</taxon>
        <taxon>rosids</taxon>
        <taxon>fabids</taxon>
        <taxon>Fabales</taxon>
        <taxon>Fabaceae</taxon>
        <taxon>Papilionoideae</taxon>
        <taxon>50 kb inversion clade</taxon>
        <taxon>NPAAA clade</taxon>
        <taxon>Hologalegina</taxon>
        <taxon>IRL clade</taxon>
        <taxon>Trifolieae</taxon>
        <taxon>Trifolium</taxon>
    </lineage>
</organism>
<proteinExistence type="predicted"/>
<keyword evidence="3" id="KW-1185">Reference proteome</keyword>
<sequence>MERTKDKGDASNMSRFQEAQQQHAKVLIQEEAFWRQRAKMHWLKDGDLNTKFFHMSATARAKVKKIEKLMNDENEIVTEQQNLEE</sequence>
<dbReference type="AlphaFoldDB" id="A0A392T1X4"/>
<dbReference type="Proteomes" id="UP000265520">
    <property type="component" value="Unassembled WGS sequence"/>
</dbReference>
<protein>
    <submittedName>
        <fullName evidence="2">Uncharacterized protein</fullName>
    </submittedName>
</protein>
<feature type="region of interest" description="Disordered" evidence="1">
    <location>
        <begin position="1"/>
        <end position="22"/>
    </location>
</feature>